<evidence type="ECO:0000313" key="3">
    <source>
        <dbReference type="Proteomes" id="UP000070501"/>
    </source>
</evidence>
<reference evidence="3" key="1">
    <citation type="submission" date="2016-02" db="EMBL/GenBank/DDBJ databases">
        <title>Draft genome sequence of Microdochium bolleyi, a fungal endophyte of beachgrass.</title>
        <authorList>
            <consortium name="DOE Joint Genome Institute"/>
            <person name="David A.S."/>
            <person name="May G."/>
            <person name="Haridas S."/>
            <person name="Lim J."/>
            <person name="Wang M."/>
            <person name="Labutti K."/>
            <person name="Lipzen A."/>
            <person name="Barry K."/>
            <person name="Grigoriev I.V."/>
        </authorList>
    </citation>
    <scope>NUCLEOTIDE SEQUENCE [LARGE SCALE GENOMIC DNA]</scope>
    <source>
        <strain evidence="3">J235TASD1</strain>
    </source>
</reference>
<proteinExistence type="predicted"/>
<dbReference type="InParanoid" id="A0A136ILY5"/>
<evidence type="ECO:0008006" key="4">
    <source>
        <dbReference type="Google" id="ProtNLM"/>
    </source>
</evidence>
<evidence type="ECO:0000256" key="1">
    <source>
        <dbReference type="SAM" id="MobiDB-lite"/>
    </source>
</evidence>
<dbReference type="STRING" id="196109.A0A136ILY5"/>
<dbReference type="Proteomes" id="UP000070501">
    <property type="component" value="Unassembled WGS sequence"/>
</dbReference>
<dbReference type="EMBL" id="KQ964272">
    <property type="protein sequence ID" value="KXJ85981.1"/>
    <property type="molecule type" value="Genomic_DNA"/>
</dbReference>
<dbReference type="OrthoDB" id="4747107at2759"/>
<feature type="region of interest" description="Disordered" evidence="1">
    <location>
        <begin position="135"/>
        <end position="210"/>
    </location>
</feature>
<organism evidence="2 3">
    <name type="scientific">Microdochium bolleyi</name>
    <dbReference type="NCBI Taxonomy" id="196109"/>
    <lineage>
        <taxon>Eukaryota</taxon>
        <taxon>Fungi</taxon>
        <taxon>Dikarya</taxon>
        <taxon>Ascomycota</taxon>
        <taxon>Pezizomycotina</taxon>
        <taxon>Sordariomycetes</taxon>
        <taxon>Xylariomycetidae</taxon>
        <taxon>Xylariales</taxon>
        <taxon>Microdochiaceae</taxon>
        <taxon>Microdochium</taxon>
    </lineage>
</organism>
<sequence>MARISTEHGARKVGALGLLRLDGAVPSSGGRPGVGRTGNSFSRLARRWTGEKSDTTPAAWPCRVRSRAQMCMFRKVPQGCFSLRKARPRRAYPPRRSDVPASPIGIHATHASHAIMISLRRPLHSRMMQDRVVQSPDWLRADRQAKPLPRRNIDDRHQHLGQSSHPGATPMHHVLAAPPPQPAKHWASPPGQPAKPAHPWPGKAVTSPARTGPLDREIVQASLSHHHTPQQPPSNNHPAFAMHSTISLATLAGLAAVVAATPDARNLDRFRNHVARQTQSQGGDANAVECTAGLLGLAADMPTPTGDLMTWLAAQATQASTISDLCQDAPPVPTSLTSQYSSYETALVGWYSSESESIQSLVSSCSGQENFSQVESLLTLVDQATSSCLATTSSGSMTGSQTGSSASQTESVTSTITTSSVVVTESNGSSFSITVPVTTTTTGAPTGQPAAAPRATAGAVLAAAGAIGAAILM</sequence>
<keyword evidence="3" id="KW-1185">Reference proteome</keyword>
<feature type="compositionally biased region" description="Pro residues" evidence="1">
    <location>
        <begin position="190"/>
        <end position="199"/>
    </location>
</feature>
<feature type="compositionally biased region" description="Basic and acidic residues" evidence="1">
    <location>
        <begin position="139"/>
        <end position="158"/>
    </location>
</feature>
<evidence type="ECO:0000313" key="2">
    <source>
        <dbReference type="EMBL" id="KXJ85981.1"/>
    </source>
</evidence>
<name>A0A136ILY5_9PEZI</name>
<protein>
    <recommendedName>
        <fullName evidence="4">Infection structure specific protein</fullName>
    </recommendedName>
</protein>
<gene>
    <name evidence="2" type="ORF">Micbo1qcDRAFT_198608</name>
</gene>
<feature type="region of interest" description="Disordered" evidence="1">
    <location>
        <begin position="391"/>
        <end position="411"/>
    </location>
</feature>
<accession>A0A136ILY5</accession>
<dbReference type="AlphaFoldDB" id="A0A136ILY5"/>